<reference evidence="1" key="1">
    <citation type="submission" date="2022-05" db="EMBL/GenBank/DDBJ databases">
        <title>Jatrophihabitans sp. SB3-54 whole genome sequence.</title>
        <authorList>
            <person name="Suh M.K."/>
            <person name="Eom M.K."/>
            <person name="Kim J.S."/>
            <person name="Kim H.S."/>
            <person name="Do H.E."/>
            <person name="Shin Y.K."/>
            <person name="Lee J.-S."/>
        </authorList>
    </citation>
    <scope>NUCLEOTIDE SEQUENCE</scope>
    <source>
        <strain evidence="1">SB3-54</strain>
    </source>
</reference>
<dbReference type="Proteomes" id="UP001164693">
    <property type="component" value="Chromosome"/>
</dbReference>
<dbReference type="Pfam" id="PF21863">
    <property type="entry name" value="HTH_67"/>
    <property type="match status" value="1"/>
</dbReference>
<protein>
    <recommendedName>
        <fullName evidence="3">SalK</fullName>
    </recommendedName>
</protein>
<evidence type="ECO:0000313" key="1">
    <source>
        <dbReference type="EMBL" id="WAX57555.1"/>
    </source>
</evidence>
<gene>
    <name evidence="1" type="ORF">M6B22_02015</name>
</gene>
<dbReference type="NCBIfam" id="NF047719">
    <property type="entry name" value="SCO6745_fam_HTH"/>
    <property type="match status" value="1"/>
</dbReference>
<keyword evidence="2" id="KW-1185">Reference proteome</keyword>
<dbReference type="InterPro" id="IPR054058">
    <property type="entry name" value="HTH_67"/>
</dbReference>
<proteinExistence type="predicted"/>
<evidence type="ECO:0000313" key="2">
    <source>
        <dbReference type="Proteomes" id="UP001164693"/>
    </source>
</evidence>
<dbReference type="RefSeq" id="WP_269444099.1">
    <property type="nucleotide sequence ID" value="NZ_CP097463.1"/>
</dbReference>
<dbReference type="EMBL" id="CP097463">
    <property type="protein sequence ID" value="WAX57555.1"/>
    <property type="molecule type" value="Genomic_DNA"/>
</dbReference>
<sequence length="288" mass="30929">MTDDFAVALSARAHRATESLHSLVYFAPEAQAQYVDIGLRPGSMPYFASRSAAMGAVCAGVTAATFYNFNPAMVAKHIPRAWTLASPAEVLAARLRIADSVLRRLLGEGLGSAELTELAQLAREATEPLAPEGRPLYAAHATLDWPDEPHLALWHAATLLREYRGDGHLAALLRAGLSGIEAIITHTATGRGFTVESAKKIRGWSDQQWDAATEALRSRGLMDADGLSAAGVALRESIEADTDRLDTAAWRHLGEDRTVRLIELGKRLTRAVVAHGAFPPEVFAGPHA</sequence>
<evidence type="ECO:0008006" key="3">
    <source>
        <dbReference type="Google" id="ProtNLM"/>
    </source>
</evidence>
<accession>A0ABY7K0N7</accession>
<name>A0ABY7K0N7_9ACTN</name>
<organism evidence="1 2">
    <name type="scientific">Jatrophihabitans cynanchi</name>
    <dbReference type="NCBI Taxonomy" id="2944128"/>
    <lineage>
        <taxon>Bacteria</taxon>
        <taxon>Bacillati</taxon>
        <taxon>Actinomycetota</taxon>
        <taxon>Actinomycetes</taxon>
        <taxon>Jatrophihabitantales</taxon>
        <taxon>Jatrophihabitantaceae</taxon>
        <taxon>Jatrophihabitans</taxon>
    </lineage>
</organism>